<dbReference type="AlphaFoldDB" id="A0A934KPT5"/>
<organism evidence="4 5">
    <name type="scientific">Candidatus Amunia macphersoniae</name>
    <dbReference type="NCBI Taxonomy" id="3127014"/>
    <lineage>
        <taxon>Bacteria</taxon>
        <taxon>Bacillati</taxon>
        <taxon>Candidatus Dormiibacterota</taxon>
        <taxon>Candidatus Dormibacteria</taxon>
        <taxon>Candidatus Aeolococcales</taxon>
        <taxon>Candidatus Aeolococcaceae</taxon>
        <taxon>Candidatus Amunia</taxon>
    </lineage>
</organism>
<dbReference type="Proteomes" id="UP000614410">
    <property type="component" value="Unassembled WGS sequence"/>
</dbReference>
<dbReference type="EMBL" id="JAEKNN010000026">
    <property type="protein sequence ID" value="MBJ7609002.1"/>
    <property type="molecule type" value="Genomic_DNA"/>
</dbReference>
<dbReference type="InterPro" id="IPR052336">
    <property type="entry name" value="MlaD_Phospholipid_Transporter"/>
</dbReference>
<evidence type="ECO:0000313" key="4">
    <source>
        <dbReference type="EMBL" id="MBJ7609002.1"/>
    </source>
</evidence>
<name>A0A934KPT5_9BACT</name>
<keyword evidence="2" id="KW-0472">Membrane</keyword>
<evidence type="ECO:0000313" key="5">
    <source>
        <dbReference type="Proteomes" id="UP000614410"/>
    </source>
</evidence>
<gene>
    <name evidence="4" type="ORF">JF887_06180</name>
</gene>
<keyword evidence="2" id="KW-1133">Transmembrane helix</keyword>
<evidence type="ECO:0000256" key="2">
    <source>
        <dbReference type="SAM" id="Phobius"/>
    </source>
</evidence>
<dbReference type="Pfam" id="PF02470">
    <property type="entry name" value="MlaD"/>
    <property type="match status" value="1"/>
</dbReference>
<accession>A0A934KPT5</accession>
<comment type="caution">
    <text evidence="4">The sequence shown here is derived from an EMBL/GenBank/DDBJ whole genome shotgun (WGS) entry which is preliminary data.</text>
</comment>
<dbReference type="PANTHER" id="PTHR33371">
    <property type="entry name" value="INTERMEMBRANE PHOSPHOLIPID TRANSPORT SYSTEM BINDING PROTEIN MLAD-RELATED"/>
    <property type="match status" value="1"/>
</dbReference>
<feature type="domain" description="Mce/MlaD" evidence="3">
    <location>
        <begin position="57"/>
        <end position="132"/>
    </location>
</feature>
<sequence>MGTTARLLGLAVNRKPRVRPLWSGLLAAVLLVVAMLGVVVSGIPGGPSLALPWSHTMTIHVEFANADALAPHASVDVAGVKVGEVHNVAAKGNLAVVTLDIDPKYGDIHTDTQVLLRPHGLFGPKYVEMSPGTNAAPVVPDGGTISVTHSVQPVDLDQLLQALQAPEAQNLRTAIVELGKASAGKGDDVNHLLGAANTLTQTLQTPLQTLDNVSSNFSDFLVKNESFNASFAQTPLDQLVASSNVTLAAFASNATQLGSLLDHADSTLTQLDSALGGEQANIRQVLQTLPSTIDKLNSFNNVVALFAANLTGKEKGFQYKDGKPDVTPGIIAAIENVKSAFSSYDCTIATNGGPCPEKNKQYYLRVQTFNLGGSDQTTTQLQGILCMLPVPPQIPTGGTALQCPPKKTSASSRPGADMLTGEYSNLSSLIGA</sequence>
<keyword evidence="2" id="KW-0812">Transmembrane</keyword>
<evidence type="ECO:0000259" key="3">
    <source>
        <dbReference type="Pfam" id="PF02470"/>
    </source>
</evidence>
<dbReference type="PANTHER" id="PTHR33371:SF4">
    <property type="entry name" value="INTERMEMBRANE PHOSPHOLIPID TRANSPORT SYSTEM BINDING PROTEIN MLAD"/>
    <property type="match status" value="1"/>
</dbReference>
<reference evidence="4 5" key="1">
    <citation type="submission" date="2020-10" db="EMBL/GenBank/DDBJ databases">
        <title>Ca. Dormibacterota MAGs.</title>
        <authorList>
            <person name="Montgomery K."/>
        </authorList>
    </citation>
    <scope>NUCLEOTIDE SEQUENCE [LARGE SCALE GENOMIC DNA]</scope>
    <source>
        <strain evidence="4">Mitchell_Peninsula_5</strain>
    </source>
</reference>
<evidence type="ECO:0000256" key="1">
    <source>
        <dbReference type="SAM" id="MobiDB-lite"/>
    </source>
</evidence>
<proteinExistence type="predicted"/>
<feature type="transmembrane region" description="Helical" evidence="2">
    <location>
        <begin position="21"/>
        <end position="43"/>
    </location>
</feature>
<feature type="region of interest" description="Disordered" evidence="1">
    <location>
        <begin position="397"/>
        <end position="417"/>
    </location>
</feature>
<dbReference type="InterPro" id="IPR003399">
    <property type="entry name" value="Mce/MlaD"/>
</dbReference>
<protein>
    <submittedName>
        <fullName evidence="4">MCE family protein</fullName>
    </submittedName>
</protein>